<protein>
    <submittedName>
        <fullName evidence="2">NUDIX domain-containing protein</fullName>
    </submittedName>
</protein>
<dbReference type="PANTHER" id="PTHR43222:SF2">
    <property type="entry name" value="NUDIX HYDROLASE 23, CHLOROPLASTIC"/>
    <property type="match status" value="1"/>
</dbReference>
<organism evidence="2 3">
    <name type="scientific">Winkia neuii</name>
    <dbReference type="NCBI Taxonomy" id="33007"/>
    <lineage>
        <taxon>Bacteria</taxon>
        <taxon>Bacillati</taxon>
        <taxon>Actinomycetota</taxon>
        <taxon>Actinomycetes</taxon>
        <taxon>Actinomycetales</taxon>
        <taxon>Actinomycetaceae</taxon>
        <taxon>Winkia</taxon>
    </lineage>
</organism>
<reference evidence="2 3" key="1">
    <citation type="submission" date="2017-12" db="EMBL/GenBank/DDBJ databases">
        <title>Phylogenetic diversity of female urinary microbiome.</title>
        <authorList>
            <person name="Thomas-White K."/>
            <person name="Wolfe A.J."/>
        </authorList>
    </citation>
    <scope>NUCLEOTIDE SEQUENCE [LARGE SCALE GENOMIC DNA]</scope>
    <source>
        <strain evidence="2 3">UMB0402</strain>
    </source>
</reference>
<feature type="domain" description="Nudix hydrolase" evidence="1">
    <location>
        <begin position="68"/>
        <end position="193"/>
    </location>
</feature>
<dbReference type="EMBL" id="PKKO01000003">
    <property type="protein sequence ID" value="PKY72271.1"/>
    <property type="molecule type" value="Genomic_DNA"/>
</dbReference>
<gene>
    <name evidence="2" type="ORF">CYJ19_05325</name>
</gene>
<dbReference type="CDD" id="cd18889">
    <property type="entry name" value="NUDIX_ADPRase"/>
    <property type="match status" value="1"/>
</dbReference>
<proteinExistence type="predicted"/>
<dbReference type="Gene3D" id="6.10.250.1120">
    <property type="match status" value="1"/>
</dbReference>
<dbReference type="SUPFAM" id="SSF55811">
    <property type="entry name" value="Nudix"/>
    <property type="match status" value="1"/>
</dbReference>
<dbReference type="STRING" id="33007.HMPREF3198_00195"/>
<evidence type="ECO:0000259" key="1">
    <source>
        <dbReference type="PROSITE" id="PS51462"/>
    </source>
</evidence>
<comment type="caution">
    <text evidence="2">The sequence shown here is derived from an EMBL/GenBank/DDBJ whole genome shotgun (WGS) entry which is preliminary data.</text>
</comment>
<dbReference type="Gene3D" id="3.90.79.10">
    <property type="entry name" value="Nucleoside Triphosphate Pyrophosphohydrolase"/>
    <property type="match status" value="1"/>
</dbReference>
<dbReference type="Proteomes" id="UP000235122">
    <property type="component" value="Unassembled WGS sequence"/>
</dbReference>
<dbReference type="InterPro" id="IPR015797">
    <property type="entry name" value="NUDIX_hydrolase-like_dom_sf"/>
</dbReference>
<dbReference type="Pfam" id="PF00293">
    <property type="entry name" value="NUDIX"/>
    <property type="match status" value="1"/>
</dbReference>
<accession>A0A2I1IMB3</accession>
<keyword evidence="3" id="KW-1185">Reference proteome</keyword>
<dbReference type="RefSeq" id="WP_024331848.1">
    <property type="nucleotide sequence ID" value="NZ_JASOXK010000005.1"/>
</dbReference>
<evidence type="ECO:0000313" key="2">
    <source>
        <dbReference type="EMBL" id="PKY72271.1"/>
    </source>
</evidence>
<dbReference type="PROSITE" id="PS51462">
    <property type="entry name" value="NUDIX"/>
    <property type="match status" value="1"/>
</dbReference>
<dbReference type="InterPro" id="IPR059176">
    <property type="entry name" value="UDP-X_N"/>
</dbReference>
<dbReference type="PANTHER" id="PTHR43222">
    <property type="entry name" value="NUDIX HYDROLASE 23"/>
    <property type="match status" value="1"/>
</dbReference>
<name>A0A2I1IMB3_9ACTO</name>
<sequence length="207" mass="23443">MLQQERWLTWAMKIQSLAQAGLAYTQSEYDRERYRELREISAQILAHKSEVPVETVRDLFCNDEGYQTPKVDTRAAIIADDKILLVRENDGYWSLPGGWADILQSPASNTAKEAAEEAGIQVKVTKLVAVQDRNLHNTPVFPYSVWKLFFLCESEGGHFAKNIETTASAYFGLAELPPLSESKNTAAQIRMCFEAHRQGQGWQTLFD</sequence>
<dbReference type="GeneID" id="35866797"/>
<dbReference type="Pfam" id="PF12535">
    <property type="entry name" value="Nudix_N"/>
    <property type="match status" value="1"/>
</dbReference>
<evidence type="ECO:0000313" key="3">
    <source>
        <dbReference type="Proteomes" id="UP000235122"/>
    </source>
</evidence>
<dbReference type="InterPro" id="IPR000086">
    <property type="entry name" value="NUDIX_hydrolase_dom"/>
</dbReference>
<dbReference type="AlphaFoldDB" id="A0A2I1IMB3"/>